<dbReference type="SMART" id="SM00568">
    <property type="entry name" value="GRAM"/>
    <property type="match status" value="1"/>
</dbReference>
<comment type="caution">
    <text evidence="3">The sequence shown here is derived from an EMBL/GenBank/DDBJ whole genome shotgun (WGS) entry which is preliminary data.</text>
</comment>
<evidence type="ECO:0000313" key="4">
    <source>
        <dbReference type="Proteomes" id="UP000245207"/>
    </source>
</evidence>
<reference evidence="3 4" key="1">
    <citation type="journal article" date="2018" name="Mol. Plant">
        <title>The genome of Artemisia annua provides insight into the evolution of Asteraceae family and artemisinin biosynthesis.</title>
        <authorList>
            <person name="Shen Q."/>
            <person name="Zhang L."/>
            <person name="Liao Z."/>
            <person name="Wang S."/>
            <person name="Yan T."/>
            <person name="Shi P."/>
            <person name="Liu M."/>
            <person name="Fu X."/>
            <person name="Pan Q."/>
            <person name="Wang Y."/>
            <person name="Lv Z."/>
            <person name="Lu X."/>
            <person name="Zhang F."/>
            <person name="Jiang W."/>
            <person name="Ma Y."/>
            <person name="Chen M."/>
            <person name="Hao X."/>
            <person name="Li L."/>
            <person name="Tang Y."/>
            <person name="Lv G."/>
            <person name="Zhou Y."/>
            <person name="Sun X."/>
            <person name="Brodelius P.E."/>
            <person name="Rose J.K.C."/>
            <person name="Tang K."/>
        </authorList>
    </citation>
    <scope>NUCLEOTIDE SEQUENCE [LARGE SCALE GENOMIC DNA]</scope>
    <source>
        <strain evidence="4">cv. Huhao1</strain>
        <tissue evidence="3">Leaf</tissue>
    </source>
</reference>
<dbReference type="InterPro" id="IPR037848">
    <property type="entry name" value="GEM-like"/>
</dbReference>
<dbReference type="InterPro" id="IPR004182">
    <property type="entry name" value="GRAM"/>
</dbReference>
<gene>
    <name evidence="3" type="ORF">CTI12_AA611340</name>
</gene>
<dbReference type="Proteomes" id="UP000245207">
    <property type="component" value="Unassembled WGS sequence"/>
</dbReference>
<sequence>MDPMFAEHVLGIPIRSTKELLLFNPNPPQYPLFTTSCKINGIEREDGFAVWIKNYVSLGLKLVEIMRHKLSYGAKVIKFGSQDKSFRKSFGIKEGEKLLQASQCYLYTTTGAIAGLLFVSTQRVAFCSNRSIKMYSTTGKLIKFQYKVSIPLRKIKGVGESMDITNASNKFVELVTIDGFSFWFMGFFKHKETLRFLYHAISLDCLSL</sequence>
<keyword evidence="4" id="KW-1185">Reference proteome</keyword>
<dbReference type="Gene3D" id="2.30.29.30">
    <property type="entry name" value="Pleckstrin-homology domain (PH domain)/Phosphotyrosine-binding domain (PTB)"/>
    <property type="match status" value="1"/>
</dbReference>
<dbReference type="PANTHER" id="PTHR31969">
    <property type="entry name" value="GEM-LIKE PROTEIN 2"/>
    <property type="match status" value="1"/>
</dbReference>
<protein>
    <submittedName>
        <fullName evidence="3">GRAM domain-containing protein</fullName>
    </submittedName>
</protein>
<evidence type="ECO:0000313" key="3">
    <source>
        <dbReference type="EMBL" id="PWA35254.1"/>
    </source>
</evidence>
<proteinExistence type="inferred from homology"/>
<comment type="similarity">
    <text evidence="1">Belongs to the GEM family.</text>
</comment>
<feature type="domain" description="GRAM" evidence="2">
    <location>
        <begin position="84"/>
        <end position="162"/>
    </location>
</feature>
<dbReference type="InterPro" id="IPR011993">
    <property type="entry name" value="PH-like_dom_sf"/>
</dbReference>
<dbReference type="STRING" id="35608.A0A2U1KEP5"/>
<dbReference type="Pfam" id="PF02893">
    <property type="entry name" value="GRAM"/>
    <property type="match status" value="1"/>
</dbReference>
<dbReference type="EMBL" id="PKPP01020379">
    <property type="protein sequence ID" value="PWA35254.1"/>
    <property type="molecule type" value="Genomic_DNA"/>
</dbReference>
<dbReference type="AlphaFoldDB" id="A0A2U1KEP5"/>
<accession>A0A2U1KEP5</accession>
<name>A0A2U1KEP5_ARTAN</name>
<evidence type="ECO:0000256" key="1">
    <source>
        <dbReference type="ARBA" id="ARBA00009414"/>
    </source>
</evidence>
<evidence type="ECO:0000259" key="2">
    <source>
        <dbReference type="SMART" id="SM00568"/>
    </source>
</evidence>
<organism evidence="3 4">
    <name type="scientific">Artemisia annua</name>
    <name type="common">Sweet wormwood</name>
    <dbReference type="NCBI Taxonomy" id="35608"/>
    <lineage>
        <taxon>Eukaryota</taxon>
        <taxon>Viridiplantae</taxon>
        <taxon>Streptophyta</taxon>
        <taxon>Embryophyta</taxon>
        <taxon>Tracheophyta</taxon>
        <taxon>Spermatophyta</taxon>
        <taxon>Magnoliopsida</taxon>
        <taxon>eudicotyledons</taxon>
        <taxon>Gunneridae</taxon>
        <taxon>Pentapetalae</taxon>
        <taxon>asterids</taxon>
        <taxon>campanulids</taxon>
        <taxon>Asterales</taxon>
        <taxon>Asteraceae</taxon>
        <taxon>Asteroideae</taxon>
        <taxon>Anthemideae</taxon>
        <taxon>Artemisiinae</taxon>
        <taxon>Artemisia</taxon>
    </lineage>
</organism>
<dbReference type="OrthoDB" id="1736712at2759"/>